<feature type="domain" description="Cytochrome c" evidence="21">
    <location>
        <begin position="292"/>
        <end position="392"/>
    </location>
</feature>
<keyword evidence="8 18" id="KW-0808">Transferase</keyword>
<dbReference type="NCBIfam" id="TIGR00091">
    <property type="entry name" value="tRNA (guanosine(46)-N7)-methyltransferase TrmB"/>
    <property type="match status" value="1"/>
</dbReference>
<dbReference type="Proteomes" id="UP000035681">
    <property type="component" value="Unplaced"/>
</dbReference>
<comment type="pathway">
    <text evidence="18">tRNA modification; N(7)-methylguanine-tRNA biosynthesis.</text>
</comment>
<dbReference type="GO" id="GO:0005634">
    <property type="term" value="C:nucleus"/>
    <property type="evidence" value="ECO:0007669"/>
    <property type="project" value="UniProtKB-SubCell"/>
</dbReference>
<dbReference type="SUPFAM" id="SSF53335">
    <property type="entry name" value="S-adenosyl-L-methionine-dependent methyltransferases"/>
    <property type="match status" value="1"/>
</dbReference>
<evidence type="ECO:0000256" key="9">
    <source>
        <dbReference type="ARBA" id="ARBA00022691"/>
    </source>
</evidence>
<dbReference type="InterPro" id="IPR003604">
    <property type="entry name" value="Matrin/U1-like-C_Znf_C2H2"/>
</dbReference>
<keyword evidence="12" id="KW-0863">Zinc-finger</keyword>
<feature type="region of interest" description="Disordered" evidence="20">
    <location>
        <begin position="440"/>
        <end position="472"/>
    </location>
</feature>
<dbReference type="PANTHER" id="PTHR23417">
    <property type="entry name" value="3-DEOXY-D-MANNO-OCTULOSONIC-ACID TRANSFERASE/TRNA GUANINE-N 7 - -METHYLTRANSFERASE"/>
    <property type="match status" value="1"/>
</dbReference>
<keyword evidence="6 18" id="KW-0489">Methyltransferase</keyword>
<dbReference type="WBParaSite" id="TCONS_00003617.p1">
    <property type="protein sequence ID" value="TCONS_00003617.p1"/>
    <property type="gene ID" value="XLOC_000007"/>
</dbReference>
<evidence type="ECO:0000256" key="4">
    <source>
        <dbReference type="ARBA" id="ARBA00022448"/>
    </source>
</evidence>
<evidence type="ECO:0000256" key="11">
    <source>
        <dbReference type="ARBA" id="ARBA00022723"/>
    </source>
</evidence>
<dbReference type="PROSITE" id="PS51007">
    <property type="entry name" value="CYTC"/>
    <property type="match status" value="1"/>
</dbReference>
<organism evidence="22 23">
    <name type="scientific">Strongyloides stercoralis</name>
    <name type="common">Threadworm</name>
    <dbReference type="NCBI Taxonomy" id="6248"/>
    <lineage>
        <taxon>Eukaryota</taxon>
        <taxon>Metazoa</taxon>
        <taxon>Ecdysozoa</taxon>
        <taxon>Nematoda</taxon>
        <taxon>Chromadorea</taxon>
        <taxon>Rhabditida</taxon>
        <taxon>Tylenchina</taxon>
        <taxon>Panagrolaimomorpha</taxon>
        <taxon>Strongyloidoidea</taxon>
        <taxon>Strongyloididae</taxon>
        <taxon>Strongyloides</taxon>
    </lineage>
</organism>
<feature type="binding site" evidence="18">
    <location>
        <begin position="265"/>
        <end position="267"/>
    </location>
    <ligand>
        <name>S-adenosyl-L-methionine</name>
        <dbReference type="ChEBI" id="CHEBI:59789"/>
    </ligand>
</feature>
<dbReference type="Gene3D" id="3.40.50.150">
    <property type="entry name" value="Vaccinia Virus protein VP39"/>
    <property type="match status" value="1"/>
</dbReference>
<evidence type="ECO:0000256" key="12">
    <source>
        <dbReference type="ARBA" id="ARBA00022771"/>
    </source>
</evidence>
<dbReference type="Gene3D" id="1.10.760.10">
    <property type="entry name" value="Cytochrome c-like domain"/>
    <property type="match status" value="1"/>
</dbReference>
<keyword evidence="15" id="KW-0249">Electron transport</keyword>
<evidence type="ECO:0000256" key="6">
    <source>
        <dbReference type="ARBA" id="ARBA00022603"/>
    </source>
</evidence>
<dbReference type="FunFam" id="1.10.760.10:FF:000001">
    <property type="entry name" value="Cytochrome c iso-1"/>
    <property type="match status" value="1"/>
</dbReference>
<dbReference type="InterPro" id="IPR036236">
    <property type="entry name" value="Znf_C2H2_sf"/>
</dbReference>
<dbReference type="Pfam" id="PF02390">
    <property type="entry name" value="Methyltransf_4"/>
    <property type="match status" value="1"/>
</dbReference>
<dbReference type="GO" id="GO:0008270">
    <property type="term" value="F:zinc ion binding"/>
    <property type="evidence" value="ECO:0007669"/>
    <property type="project" value="UniProtKB-KW"/>
</dbReference>
<feature type="binding site" evidence="18">
    <location>
        <begin position="132"/>
        <end position="133"/>
    </location>
    <ligand>
        <name>S-adenosyl-L-methionine</name>
        <dbReference type="ChEBI" id="CHEBI:59789"/>
    </ligand>
</feature>
<dbReference type="InterPro" id="IPR003358">
    <property type="entry name" value="tRNA_(Gua-N-7)_MeTrfase_Trmb"/>
</dbReference>
<dbReference type="GO" id="GO:0000049">
    <property type="term" value="F:tRNA binding"/>
    <property type="evidence" value="ECO:0007669"/>
    <property type="project" value="UniProtKB-UniRule"/>
</dbReference>
<keyword evidence="11 19" id="KW-0479">Metal-binding</keyword>
<evidence type="ECO:0000313" key="23">
    <source>
        <dbReference type="WBParaSite" id="TCONS_00003617.p1"/>
    </source>
</evidence>
<dbReference type="InterPro" id="IPR025763">
    <property type="entry name" value="Trm8_euk"/>
</dbReference>
<dbReference type="EC" id="2.1.1.33" evidence="18"/>
<accession>A0AAF5D0C0</accession>
<evidence type="ECO:0000256" key="10">
    <source>
        <dbReference type="ARBA" id="ARBA00022694"/>
    </source>
</evidence>
<comment type="similarity">
    <text evidence="18">Belongs to the class I-like SAM-binding methyltransferase superfamily. TrmB family.</text>
</comment>
<dbReference type="PRINTS" id="PR00604">
    <property type="entry name" value="CYTCHRMECIAB"/>
</dbReference>
<proteinExistence type="inferred from homology"/>
<comment type="catalytic activity">
    <reaction evidence="1 18">
        <text>guanosine(46) in tRNA + S-adenosyl-L-methionine = N(7)-methylguanosine(46) in tRNA + S-adenosyl-L-homocysteine</text>
        <dbReference type="Rhea" id="RHEA:42708"/>
        <dbReference type="Rhea" id="RHEA-COMP:10188"/>
        <dbReference type="Rhea" id="RHEA-COMP:10189"/>
        <dbReference type="ChEBI" id="CHEBI:57856"/>
        <dbReference type="ChEBI" id="CHEBI:59789"/>
        <dbReference type="ChEBI" id="CHEBI:74269"/>
        <dbReference type="ChEBI" id="CHEBI:74480"/>
        <dbReference type="EC" id="2.1.1.33"/>
    </reaction>
</comment>
<dbReference type="GO" id="GO:0005758">
    <property type="term" value="C:mitochondrial intermembrane space"/>
    <property type="evidence" value="ECO:0007669"/>
    <property type="project" value="UniProtKB-SubCell"/>
</dbReference>
<evidence type="ECO:0000259" key="21">
    <source>
        <dbReference type="PROSITE" id="PS51007"/>
    </source>
</evidence>
<evidence type="ECO:0000256" key="16">
    <source>
        <dbReference type="ARBA" id="ARBA00023004"/>
    </source>
</evidence>
<evidence type="ECO:0000256" key="20">
    <source>
        <dbReference type="SAM" id="MobiDB-lite"/>
    </source>
</evidence>
<dbReference type="SUPFAM" id="SSF46626">
    <property type="entry name" value="Cytochrome c"/>
    <property type="match status" value="1"/>
</dbReference>
<name>A0AAF5D0C0_STRER</name>
<dbReference type="InterPro" id="IPR009056">
    <property type="entry name" value="Cyt_c-like_dom"/>
</dbReference>
<dbReference type="PANTHER" id="PTHR23417:SF16">
    <property type="entry name" value="TRNA (GUANINE-N(7)-)-METHYLTRANSFERASE"/>
    <property type="match status" value="1"/>
</dbReference>
<evidence type="ECO:0000256" key="5">
    <source>
        <dbReference type="ARBA" id="ARBA00022555"/>
    </source>
</evidence>
<keyword evidence="16 19" id="KW-0408">Iron</keyword>
<evidence type="ECO:0000256" key="3">
    <source>
        <dbReference type="ARBA" id="ARBA00006488"/>
    </source>
</evidence>
<evidence type="ECO:0000256" key="15">
    <source>
        <dbReference type="ARBA" id="ARBA00022982"/>
    </source>
</evidence>
<evidence type="ECO:0000313" key="22">
    <source>
        <dbReference type="Proteomes" id="UP000035681"/>
    </source>
</evidence>
<keyword evidence="4" id="KW-0813">Transport</keyword>
<evidence type="ECO:0000256" key="2">
    <source>
        <dbReference type="ARBA" id="ARBA00004569"/>
    </source>
</evidence>
<protein>
    <recommendedName>
        <fullName evidence="18">tRNA (guanine-N(7)-)-methyltransferase</fullName>
        <ecNumber evidence="18">2.1.1.33</ecNumber>
    </recommendedName>
    <alternativeName>
        <fullName evidence="18">tRNA (guanine(46)-N(7))-methyltransferase</fullName>
    </alternativeName>
    <alternativeName>
        <fullName evidence="18">tRNA(m7G46)-methyltransferase</fullName>
    </alternativeName>
</protein>
<feature type="binding site" evidence="18">
    <location>
        <position position="109"/>
    </location>
    <ligand>
        <name>S-adenosyl-L-methionine</name>
        <dbReference type="ChEBI" id="CHEBI:59789"/>
    </ligand>
</feature>
<dbReference type="FunFam" id="3.40.50.150:FF:000372">
    <property type="entry name" value="tRNA (guanine-N(7)-)-methyltransferase"/>
    <property type="match status" value="1"/>
</dbReference>
<keyword evidence="14 18" id="KW-0694">RNA-binding</keyword>
<dbReference type="SMART" id="SM00451">
    <property type="entry name" value="ZnF_U1"/>
    <property type="match status" value="1"/>
</dbReference>
<keyword evidence="22" id="KW-1185">Reference proteome</keyword>
<feature type="binding site" evidence="18">
    <location>
        <begin position="165"/>
        <end position="166"/>
    </location>
    <ligand>
        <name>S-adenosyl-L-methionine</name>
        <dbReference type="ChEBI" id="CHEBI:59789"/>
    </ligand>
</feature>
<dbReference type="GO" id="GO:0043527">
    <property type="term" value="C:tRNA methyltransferase complex"/>
    <property type="evidence" value="ECO:0007669"/>
    <property type="project" value="TreeGrafter"/>
</dbReference>
<comment type="function">
    <text evidence="18">Catalyzes the formation of N(7)-methylguanine at position 46 (m7G46) in tRNA.</text>
</comment>
<dbReference type="Pfam" id="PF00034">
    <property type="entry name" value="Cytochrom_C"/>
    <property type="match status" value="1"/>
</dbReference>
<dbReference type="HAMAP" id="MF_03055">
    <property type="entry name" value="tRNA_methyltr_TrmB_euk"/>
    <property type="match status" value="1"/>
</dbReference>
<dbReference type="InterPro" id="IPR022755">
    <property type="entry name" value="Znf_C2H2_jaz"/>
</dbReference>
<dbReference type="InterPro" id="IPR029063">
    <property type="entry name" value="SAM-dependent_MTases_sf"/>
</dbReference>
<keyword evidence="17 18" id="KW-0539">Nucleus</keyword>
<comment type="subcellular location">
    <subcellularLocation>
        <location evidence="2">Mitochondrion intermembrane space</location>
    </subcellularLocation>
    <subcellularLocation>
        <location evidence="18">Nucleus</location>
    </subcellularLocation>
</comment>
<feature type="active site" evidence="18">
    <location>
        <position position="188"/>
    </location>
</feature>
<feature type="compositionally biased region" description="Basic residues" evidence="20">
    <location>
        <begin position="444"/>
        <end position="453"/>
    </location>
</feature>
<dbReference type="InterPro" id="IPR036909">
    <property type="entry name" value="Cyt_c-like_dom_sf"/>
</dbReference>
<keyword evidence="13" id="KW-0862">Zinc</keyword>
<keyword evidence="5 18" id="KW-0820">tRNA-binding</keyword>
<evidence type="ECO:0000256" key="18">
    <source>
        <dbReference type="HAMAP-Rule" id="MF_03055"/>
    </source>
</evidence>
<dbReference type="GO" id="GO:0008176">
    <property type="term" value="F:tRNA (guanine(46)-N7)-methyltransferase activity"/>
    <property type="evidence" value="ECO:0007669"/>
    <property type="project" value="UniProtKB-UniRule"/>
</dbReference>
<dbReference type="PROSITE" id="PS51625">
    <property type="entry name" value="SAM_MT_TRMB"/>
    <property type="match status" value="1"/>
</dbReference>
<dbReference type="InterPro" id="IPR002327">
    <property type="entry name" value="Cyt_c_1A/1B"/>
</dbReference>
<keyword evidence="10 18" id="KW-0819">tRNA processing</keyword>
<evidence type="ECO:0000256" key="7">
    <source>
        <dbReference type="ARBA" id="ARBA00022617"/>
    </source>
</evidence>
<evidence type="ECO:0000256" key="8">
    <source>
        <dbReference type="ARBA" id="ARBA00022679"/>
    </source>
</evidence>
<dbReference type="AlphaFoldDB" id="A0AAF5D0C0"/>
<keyword evidence="7 19" id="KW-0349">Heme</keyword>
<dbReference type="Gene3D" id="3.30.160.60">
    <property type="entry name" value="Classic Zinc Finger"/>
    <property type="match status" value="1"/>
</dbReference>
<evidence type="ECO:0000256" key="17">
    <source>
        <dbReference type="ARBA" id="ARBA00023242"/>
    </source>
</evidence>
<evidence type="ECO:0000256" key="19">
    <source>
        <dbReference type="PROSITE-ProRule" id="PRU00433"/>
    </source>
</evidence>
<comment type="similarity">
    <text evidence="3">Belongs to the cytochrome c family.</text>
</comment>
<feature type="binding site" evidence="18">
    <location>
        <position position="185"/>
    </location>
    <ligand>
        <name>S-adenosyl-L-methionine</name>
        <dbReference type="ChEBI" id="CHEBI:59789"/>
    </ligand>
</feature>
<sequence>KMSSEEEMVDSVTNGVEDTKISKVIGNKSGEWQFNVEDPSNYRVFKLYGKMYCFPVPKLPQKKFYRQRAHCNPMSDHNLDYPINPLTVDWYQWYGEESRTNKVEFLDIGCGYGGLLFRLSEEFSTKLSMGMEIRVKVTDFVQDKIIALRQGLPGLYRNIWCLRNNTMKYLLNYFEKGQLSKIFILFPDPHFKKRKHKWRIINPTLLDEYAYVLKVGGLIYTITDVPDLYDWMKEHLDDHPLFERVDVDELHRQGDICVNLIHNSTEEGAKVSRNKGLKLPNIYRQIMTIPEGDYEKGKKLFKSRCLQCHVIDSNASKTGPTLNGLMGRTSGTVPGYDYSAANKNKGVVWTRETLFEYLLNPKKYIPGTKMVFAVLLNMPSRHTISNKVRKRPGLDLDQIQKNLEPEKREKLEKQPFDEDLPGGGQHYCVPCDKHCASANDKEKHMKGKSHKQRVKELAKGPAFTSKEAEEAF</sequence>
<reference evidence="23" key="1">
    <citation type="submission" date="2024-02" db="UniProtKB">
        <authorList>
            <consortium name="WormBaseParasite"/>
        </authorList>
    </citation>
    <scope>IDENTIFICATION</scope>
</reference>
<evidence type="ECO:0000256" key="14">
    <source>
        <dbReference type="ARBA" id="ARBA00022884"/>
    </source>
</evidence>
<keyword evidence="9 18" id="KW-0949">S-adenosyl-L-methionine</keyword>
<dbReference type="GO" id="GO:0009055">
    <property type="term" value="F:electron transfer activity"/>
    <property type="evidence" value="ECO:0007669"/>
    <property type="project" value="InterPro"/>
</dbReference>
<evidence type="ECO:0000256" key="1">
    <source>
        <dbReference type="ARBA" id="ARBA00000142"/>
    </source>
</evidence>
<evidence type="ECO:0000256" key="13">
    <source>
        <dbReference type="ARBA" id="ARBA00022833"/>
    </source>
</evidence>
<dbReference type="SUPFAM" id="SSF57667">
    <property type="entry name" value="beta-beta-alpha zinc fingers"/>
    <property type="match status" value="1"/>
</dbReference>
<dbReference type="GO" id="GO:0020037">
    <property type="term" value="F:heme binding"/>
    <property type="evidence" value="ECO:0007669"/>
    <property type="project" value="InterPro"/>
</dbReference>
<dbReference type="Pfam" id="PF12171">
    <property type="entry name" value="zf-C2H2_jaz"/>
    <property type="match status" value="1"/>
</dbReference>